<proteinExistence type="inferred from homology"/>
<dbReference type="Gene3D" id="3.40.50.1110">
    <property type="entry name" value="SGNH hydrolase"/>
    <property type="match status" value="1"/>
</dbReference>
<reference evidence="5 6" key="1">
    <citation type="submission" date="2024-11" db="EMBL/GenBank/DDBJ databases">
        <title>Chromosome-level genome assembly of Eucalyptus globulus Labill. provides insights into its genome evolution.</title>
        <authorList>
            <person name="Li X."/>
        </authorList>
    </citation>
    <scope>NUCLEOTIDE SEQUENCE [LARGE SCALE GENOMIC DNA]</scope>
    <source>
        <strain evidence="5">CL2024</strain>
        <tissue evidence="5">Fresh tender leaves</tissue>
    </source>
</reference>
<comment type="similarity">
    <text evidence="1">Belongs to the 'GDSL' lipolytic enzyme family.</text>
</comment>
<dbReference type="InterPro" id="IPR036514">
    <property type="entry name" value="SGNH_hydro_sf"/>
</dbReference>
<dbReference type="SUPFAM" id="SSF52266">
    <property type="entry name" value="SGNH hydrolase"/>
    <property type="match status" value="1"/>
</dbReference>
<name>A0ABD3JC70_EUCGL</name>
<dbReference type="Pfam" id="PF00657">
    <property type="entry name" value="Lipase_GDSL"/>
    <property type="match status" value="1"/>
</dbReference>
<accession>A0ABD3JC70</accession>
<dbReference type="InterPro" id="IPR001087">
    <property type="entry name" value="GDSL"/>
</dbReference>
<evidence type="ECO:0000256" key="3">
    <source>
        <dbReference type="ARBA" id="ARBA00022801"/>
    </source>
</evidence>
<dbReference type="CDD" id="cd01837">
    <property type="entry name" value="SGNH_plant_lipase_like"/>
    <property type="match status" value="1"/>
</dbReference>
<evidence type="ECO:0000256" key="2">
    <source>
        <dbReference type="ARBA" id="ARBA00022729"/>
    </source>
</evidence>
<dbReference type="AlphaFoldDB" id="A0ABD3JC70"/>
<keyword evidence="2" id="KW-0732">Signal</keyword>
<dbReference type="InterPro" id="IPR035669">
    <property type="entry name" value="SGNH_plant_lipase-like"/>
</dbReference>
<dbReference type="PANTHER" id="PTHR22835:SF555">
    <property type="entry name" value="GDSL-LIKE LIPASE_ACYLHYDROLASE"/>
    <property type="match status" value="1"/>
</dbReference>
<dbReference type="GO" id="GO:0016787">
    <property type="term" value="F:hydrolase activity"/>
    <property type="evidence" value="ECO:0007669"/>
    <property type="project" value="UniProtKB-KW"/>
</dbReference>
<dbReference type="PANTHER" id="PTHR22835">
    <property type="entry name" value="ZINC FINGER FYVE DOMAIN CONTAINING PROTEIN"/>
    <property type="match status" value="1"/>
</dbReference>
<evidence type="ECO:0000313" key="6">
    <source>
        <dbReference type="Proteomes" id="UP001634007"/>
    </source>
</evidence>
<organism evidence="5 6">
    <name type="scientific">Eucalyptus globulus</name>
    <name type="common">Tasmanian blue gum</name>
    <dbReference type="NCBI Taxonomy" id="34317"/>
    <lineage>
        <taxon>Eukaryota</taxon>
        <taxon>Viridiplantae</taxon>
        <taxon>Streptophyta</taxon>
        <taxon>Embryophyta</taxon>
        <taxon>Tracheophyta</taxon>
        <taxon>Spermatophyta</taxon>
        <taxon>Magnoliopsida</taxon>
        <taxon>eudicotyledons</taxon>
        <taxon>Gunneridae</taxon>
        <taxon>Pentapetalae</taxon>
        <taxon>rosids</taxon>
        <taxon>malvids</taxon>
        <taxon>Myrtales</taxon>
        <taxon>Myrtaceae</taxon>
        <taxon>Myrtoideae</taxon>
        <taxon>Eucalypteae</taxon>
        <taxon>Eucalyptus</taxon>
    </lineage>
</organism>
<dbReference type="EMBL" id="JBJKBG010000009">
    <property type="protein sequence ID" value="KAL3723142.1"/>
    <property type="molecule type" value="Genomic_DNA"/>
</dbReference>
<dbReference type="Proteomes" id="UP001634007">
    <property type="component" value="Unassembled WGS sequence"/>
</dbReference>
<keyword evidence="6" id="KW-1185">Reference proteome</keyword>
<keyword evidence="3" id="KW-0378">Hydrolase</keyword>
<comment type="caution">
    <text evidence="5">The sequence shown here is derived from an EMBL/GenBank/DDBJ whole genome shotgun (WGS) entry which is preliminary data.</text>
</comment>
<sequence>MSAHSQSLSLSLSLSKQVPLSSFSSSLTRRPNMCSSVRLPFLCLVLIQLLGALAGGGGGGGGPTGCEFSAIFNFGDSNSDTGAISAALSEVAEPNGETFFGHPSGRFCDGRLIIDFIAEDLKLPYLSAYLDSIETNFRHGANFATGGSSIRPGGYSPFHLGIQLSQFVRFKSRITELYNRLNQSNEASTFSYRLPRPQDFSKALYTFDIGQNDLAYGFQHTTGEQVIASIPDILNQFSRAVHQLYEEGARVFWVHNTGPIGCLPYNIIYDKSKPGNLDRYGCVRPQNEVAKDFNKQLKDRILQLRAQLSAAVFTYVDVYSAKYSLISEAKDQGFVHPSSFCCGSYYGYHIDCGKKAIVNGTVYGNPCEDPSKHISWDGIHYSEAANKWLASRILGGSFSHPAVSIRKSCHASKNP</sequence>
<evidence type="ECO:0000313" key="5">
    <source>
        <dbReference type="EMBL" id="KAL3723142.1"/>
    </source>
</evidence>
<evidence type="ECO:0000256" key="1">
    <source>
        <dbReference type="ARBA" id="ARBA00008668"/>
    </source>
</evidence>
<protein>
    <submittedName>
        <fullName evidence="5">Uncharacterized protein</fullName>
    </submittedName>
</protein>
<gene>
    <name evidence="5" type="ORF">ACJRO7_035335</name>
</gene>
<evidence type="ECO:0000256" key="4">
    <source>
        <dbReference type="ARBA" id="ARBA00023180"/>
    </source>
</evidence>
<keyword evidence="4" id="KW-0325">Glycoprotein</keyword>